<accession>A0A022QIB8</accession>
<dbReference type="Proteomes" id="UP000030748">
    <property type="component" value="Unassembled WGS sequence"/>
</dbReference>
<keyword evidence="1" id="KW-1133">Transmembrane helix</keyword>
<keyword evidence="3" id="KW-1185">Reference proteome</keyword>
<name>A0A022QIB8_ERYGU</name>
<dbReference type="AlphaFoldDB" id="A0A022QIB8"/>
<proteinExistence type="predicted"/>
<reference evidence="2 3" key="1">
    <citation type="journal article" date="2013" name="Proc. Natl. Acad. Sci. U.S.A.">
        <title>Fine-scale variation in meiotic recombination in Mimulus inferred from population shotgun sequencing.</title>
        <authorList>
            <person name="Hellsten U."/>
            <person name="Wright K.M."/>
            <person name="Jenkins J."/>
            <person name="Shu S."/>
            <person name="Yuan Y."/>
            <person name="Wessler S.R."/>
            <person name="Schmutz J."/>
            <person name="Willis J.H."/>
            <person name="Rokhsar D.S."/>
        </authorList>
    </citation>
    <scope>NUCLEOTIDE SEQUENCE [LARGE SCALE GENOMIC DNA]</scope>
    <source>
        <strain evidence="3">cv. DUN x IM62</strain>
    </source>
</reference>
<gene>
    <name evidence="2" type="ORF">MIMGU_mgv1a016241mg</name>
</gene>
<keyword evidence="1" id="KW-0472">Membrane</keyword>
<evidence type="ECO:0000313" key="3">
    <source>
        <dbReference type="Proteomes" id="UP000030748"/>
    </source>
</evidence>
<organism evidence="2 3">
    <name type="scientific">Erythranthe guttata</name>
    <name type="common">Yellow monkey flower</name>
    <name type="synonym">Mimulus guttatus</name>
    <dbReference type="NCBI Taxonomy" id="4155"/>
    <lineage>
        <taxon>Eukaryota</taxon>
        <taxon>Viridiplantae</taxon>
        <taxon>Streptophyta</taxon>
        <taxon>Embryophyta</taxon>
        <taxon>Tracheophyta</taxon>
        <taxon>Spermatophyta</taxon>
        <taxon>Magnoliopsida</taxon>
        <taxon>eudicotyledons</taxon>
        <taxon>Gunneridae</taxon>
        <taxon>Pentapetalae</taxon>
        <taxon>asterids</taxon>
        <taxon>lamiids</taxon>
        <taxon>Lamiales</taxon>
        <taxon>Phrymaceae</taxon>
        <taxon>Erythranthe</taxon>
    </lineage>
</organism>
<feature type="transmembrane region" description="Helical" evidence="1">
    <location>
        <begin position="20"/>
        <end position="39"/>
    </location>
</feature>
<dbReference type="SUPFAM" id="SSF54403">
    <property type="entry name" value="Cystatin/monellin"/>
    <property type="match status" value="1"/>
</dbReference>
<dbReference type="InterPro" id="IPR046350">
    <property type="entry name" value="Cystatin_sf"/>
</dbReference>
<evidence type="ECO:0000256" key="1">
    <source>
        <dbReference type="SAM" id="Phobius"/>
    </source>
</evidence>
<evidence type="ECO:0000313" key="2">
    <source>
        <dbReference type="EMBL" id="EYU27696.1"/>
    </source>
</evidence>
<keyword evidence="1" id="KW-0812">Transmembrane</keyword>
<dbReference type="EMBL" id="KI631456">
    <property type="protein sequence ID" value="EYU27696.1"/>
    <property type="molecule type" value="Genomic_DNA"/>
</dbReference>
<dbReference type="Gene3D" id="3.10.450.10">
    <property type="match status" value="1"/>
</dbReference>
<protein>
    <submittedName>
        <fullName evidence="2">Uncharacterized protein</fullName>
    </submittedName>
</protein>
<sequence>MLYKNEKKIKIKITNKKMAFKLSIFLVAVEFLLVAYILLDIYAAVFIGPYDIVSEPEDSVIGLNATNEDPKVVGLGMFAVDEYNKLTNSNLKFQSVVMDDTFSASKQYGAVVNRRGDRMSLLAFDEYNM</sequence>